<gene>
    <name evidence="1" type="ordered locus">AALP_Aa3g147500</name>
</gene>
<dbReference type="Gramene" id="KFK38688">
    <property type="protein sequence ID" value="KFK38688"/>
    <property type="gene ID" value="AALP_AA3G147500"/>
</dbReference>
<dbReference type="EMBL" id="CM002871">
    <property type="protein sequence ID" value="KFK38688.1"/>
    <property type="molecule type" value="Genomic_DNA"/>
</dbReference>
<protein>
    <submittedName>
        <fullName evidence="1">Uncharacterized protein</fullName>
    </submittedName>
</protein>
<evidence type="ECO:0000313" key="2">
    <source>
        <dbReference type="Proteomes" id="UP000029120"/>
    </source>
</evidence>
<dbReference type="AlphaFoldDB" id="A0A087H986"/>
<proteinExistence type="predicted"/>
<keyword evidence="2" id="KW-1185">Reference proteome</keyword>
<name>A0A087H986_ARAAL</name>
<dbReference type="Proteomes" id="UP000029120">
    <property type="component" value="Chromosome 3"/>
</dbReference>
<evidence type="ECO:0000313" key="1">
    <source>
        <dbReference type="EMBL" id="KFK38688.1"/>
    </source>
</evidence>
<accession>A0A087H986</accession>
<organism evidence="1 2">
    <name type="scientific">Arabis alpina</name>
    <name type="common">Alpine rock-cress</name>
    <dbReference type="NCBI Taxonomy" id="50452"/>
    <lineage>
        <taxon>Eukaryota</taxon>
        <taxon>Viridiplantae</taxon>
        <taxon>Streptophyta</taxon>
        <taxon>Embryophyta</taxon>
        <taxon>Tracheophyta</taxon>
        <taxon>Spermatophyta</taxon>
        <taxon>Magnoliopsida</taxon>
        <taxon>eudicotyledons</taxon>
        <taxon>Gunneridae</taxon>
        <taxon>Pentapetalae</taxon>
        <taxon>rosids</taxon>
        <taxon>malvids</taxon>
        <taxon>Brassicales</taxon>
        <taxon>Brassicaceae</taxon>
        <taxon>Arabideae</taxon>
        <taxon>Arabis</taxon>
    </lineage>
</organism>
<reference evidence="2" key="1">
    <citation type="journal article" date="2015" name="Nat. Plants">
        <title>Genome expansion of Arabis alpina linked with retrotransposition and reduced symmetric DNA methylation.</title>
        <authorList>
            <person name="Willing E.M."/>
            <person name="Rawat V."/>
            <person name="Mandakova T."/>
            <person name="Maumus F."/>
            <person name="James G.V."/>
            <person name="Nordstroem K.J."/>
            <person name="Becker C."/>
            <person name="Warthmann N."/>
            <person name="Chica C."/>
            <person name="Szarzynska B."/>
            <person name="Zytnicki M."/>
            <person name="Albani M.C."/>
            <person name="Kiefer C."/>
            <person name="Bergonzi S."/>
            <person name="Castaings L."/>
            <person name="Mateos J.L."/>
            <person name="Berns M.C."/>
            <person name="Bujdoso N."/>
            <person name="Piofczyk T."/>
            <person name="de Lorenzo L."/>
            <person name="Barrero-Sicilia C."/>
            <person name="Mateos I."/>
            <person name="Piednoel M."/>
            <person name="Hagmann J."/>
            <person name="Chen-Min-Tao R."/>
            <person name="Iglesias-Fernandez R."/>
            <person name="Schuster S.C."/>
            <person name="Alonso-Blanco C."/>
            <person name="Roudier F."/>
            <person name="Carbonero P."/>
            <person name="Paz-Ares J."/>
            <person name="Davis S.J."/>
            <person name="Pecinka A."/>
            <person name="Quesneville H."/>
            <person name="Colot V."/>
            <person name="Lysak M.A."/>
            <person name="Weigel D."/>
            <person name="Coupland G."/>
            <person name="Schneeberger K."/>
        </authorList>
    </citation>
    <scope>NUCLEOTIDE SEQUENCE [LARGE SCALE GENOMIC DNA]</scope>
    <source>
        <strain evidence="2">cv. Pajares</strain>
    </source>
</reference>
<sequence>MISKPPPKPCRENDDPNVAVYEFEDDLWRNQMGAVEHIISLLPNAEKLLLELQLCGGVDVDVVMIHCVVRKL</sequence>